<organism evidence="11 12">
    <name type="scientific">Neolecta irregularis (strain DAH-3)</name>
    <dbReference type="NCBI Taxonomy" id="1198029"/>
    <lineage>
        <taxon>Eukaryota</taxon>
        <taxon>Fungi</taxon>
        <taxon>Dikarya</taxon>
        <taxon>Ascomycota</taxon>
        <taxon>Taphrinomycotina</taxon>
        <taxon>Neolectales</taxon>
        <taxon>Neolectaceae</taxon>
        <taxon>Neolecta</taxon>
    </lineage>
</organism>
<dbReference type="FunFam" id="3.40.640.10:FF:000012">
    <property type="entry name" value="alanine aminotransferase 2"/>
    <property type="match status" value="1"/>
</dbReference>
<keyword evidence="12" id="KW-1185">Reference proteome</keyword>
<reference evidence="11 12" key="1">
    <citation type="submission" date="2016-04" db="EMBL/GenBank/DDBJ databases">
        <title>Evolutionary innovation and constraint leading to complex multicellularity in the Ascomycota.</title>
        <authorList>
            <person name="Cisse O."/>
            <person name="Nguyen A."/>
            <person name="Hewitt D.A."/>
            <person name="Jedd G."/>
            <person name="Stajich J.E."/>
        </authorList>
    </citation>
    <scope>NUCLEOTIDE SEQUENCE [LARGE SCALE GENOMIC DNA]</scope>
    <source>
        <strain evidence="11 12">DAH-3</strain>
    </source>
</reference>
<dbReference type="Gene3D" id="1.10.287.1970">
    <property type="match status" value="1"/>
</dbReference>
<evidence type="ECO:0000313" key="11">
    <source>
        <dbReference type="EMBL" id="OLL24769.1"/>
    </source>
</evidence>
<evidence type="ECO:0000259" key="10">
    <source>
        <dbReference type="Pfam" id="PF00155"/>
    </source>
</evidence>
<dbReference type="STRING" id="1198029.A0A1U7LQ60"/>
<accession>A0A1U7LQ60</accession>
<dbReference type="InterPro" id="IPR004839">
    <property type="entry name" value="Aminotransferase_I/II_large"/>
</dbReference>
<dbReference type="OMA" id="FGFECPP"/>
<evidence type="ECO:0000256" key="3">
    <source>
        <dbReference type="ARBA" id="ARBA00022576"/>
    </source>
</evidence>
<keyword evidence="3 11" id="KW-0032">Aminotransferase</keyword>
<keyword evidence="5" id="KW-0663">Pyridoxal phosphate</keyword>
<comment type="caution">
    <text evidence="11">The sequence shown here is derived from an EMBL/GenBank/DDBJ whole genome shotgun (WGS) entry which is preliminary data.</text>
</comment>
<dbReference type="Pfam" id="PF00155">
    <property type="entry name" value="Aminotran_1_2"/>
    <property type="match status" value="1"/>
</dbReference>
<evidence type="ECO:0000256" key="1">
    <source>
        <dbReference type="ARBA" id="ARBA00001933"/>
    </source>
</evidence>
<dbReference type="UniPathway" id="UPA00528">
    <property type="reaction ID" value="UER00586"/>
</dbReference>
<dbReference type="Proteomes" id="UP000186594">
    <property type="component" value="Unassembled WGS sequence"/>
</dbReference>
<dbReference type="CDD" id="cd00609">
    <property type="entry name" value="AAT_like"/>
    <property type="match status" value="1"/>
</dbReference>
<protein>
    <recommendedName>
        <fullName evidence="7">Glutamate pyruvate transaminase</fullName>
    </recommendedName>
    <alternativeName>
        <fullName evidence="8">Glutamic--alanine transaminase</fullName>
    </alternativeName>
    <alternativeName>
        <fullName evidence="9">Glutamic--pyruvic transaminase</fullName>
    </alternativeName>
</protein>
<comment type="subunit">
    <text evidence="2">Homodimer.</text>
</comment>
<evidence type="ECO:0000256" key="2">
    <source>
        <dbReference type="ARBA" id="ARBA00011738"/>
    </source>
</evidence>
<dbReference type="FunFam" id="3.90.1150.10:FF:000010">
    <property type="entry name" value="Alanine aminotransferase 2"/>
    <property type="match status" value="1"/>
</dbReference>
<evidence type="ECO:0000256" key="7">
    <source>
        <dbReference type="ARBA" id="ARBA00077894"/>
    </source>
</evidence>
<dbReference type="AlphaFoldDB" id="A0A1U7LQ60"/>
<evidence type="ECO:0000256" key="4">
    <source>
        <dbReference type="ARBA" id="ARBA00022679"/>
    </source>
</evidence>
<dbReference type="GO" id="GO:0042853">
    <property type="term" value="P:L-alanine catabolic process"/>
    <property type="evidence" value="ECO:0007669"/>
    <property type="project" value="UniProtKB-UniPathway"/>
</dbReference>
<dbReference type="OrthoDB" id="1732682at2759"/>
<evidence type="ECO:0000256" key="9">
    <source>
        <dbReference type="ARBA" id="ARBA00080525"/>
    </source>
</evidence>
<evidence type="ECO:0000313" key="12">
    <source>
        <dbReference type="Proteomes" id="UP000186594"/>
    </source>
</evidence>
<sequence length="479" mass="53223">MTPLCPTSPLSIDSISLCVKRAEYAVRGTLAIRAEEIRSELASGKDLNFDKVINSNIGNPQALDQKPLTFFRQVIALTEYPSLLSDSNLPLTRQLFPSDAISRAKVLLEEIGSTGVYTTSQGILSVRKHVAKYISERDGHPSHSDDIFLTSGASAGIQTILQLLLSGPRDGILIPIPQYPLYSAALSLLNGTPIPYHLEEVSNWSTSLHSIKTALEKTKSEGTVVKGLVVINPGNPTGSVLSDFQISQLLKLCESEKILILADEVYQTNVFHSPFVSFKKVLRDENRKVQLVSFHTISKGMIGECGKRGGYMELCNIPPDVREQIYKLASIGLCPPVSGQIIVDLMVNPPKKGDESFEIYDKEYRFIYETLKDRAKMLENAFRQMAGVECQGAQGAMYLFPRMNFPSRFIETAKKLNKPPDEVYCMDLLNSTGICIVPGSGFGQEEGTYHVRTTFLAPGKELIDRWIEFHRNFMENYGD</sequence>
<dbReference type="GO" id="GO:0030170">
    <property type="term" value="F:pyridoxal phosphate binding"/>
    <property type="evidence" value="ECO:0007669"/>
    <property type="project" value="InterPro"/>
</dbReference>
<dbReference type="FunFam" id="1.10.287.1970:FF:000001">
    <property type="entry name" value="Alanine aminotransferase 2"/>
    <property type="match status" value="1"/>
</dbReference>
<dbReference type="SUPFAM" id="SSF53383">
    <property type="entry name" value="PLP-dependent transferases"/>
    <property type="match status" value="1"/>
</dbReference>
<name>A0A1U7LQ60_NEOID</name>
<comment type="cofactor">
    <cofactor evidence="1">
        <name>pyridoxal 5'-phosphate</name>
        <dbReference type="ChEBI" id="CHEBI:597326"/>
    </cofactor>
</comment>
<evidence type="ECO:0000256" key="5">
    <source>
        <dbReference type="ARBA" id="ARBA00022898"/>
    </source>
</evidence>
<feature type="domain" description="Aminotransferase class I/classII large" evidence="10">
    <location>
        <begin position="87"/>
        <end position="457"/>
    </location>
</feature>
<dbReference type="PANTHER" id="PTHR11751:SF29">
    <property type="entry name" value="ALANINE TRANSAMINASE"/>
    <property type="match status" value="1"/>
</dbReference>
<dbReference type="InterPro" id="IPR045088">
    <property type="entry name" value="ALAT1/2-like"/>
</dbReference>
<proteinExistence type="inferred from homology"/>
<evidence type="ECO:0000256" key="6">
    <source>
        <dbReference type="ARBA" id="ARBA00025785"/>
    </source>
</evidence>
<dbReference type="InterPro" id="IPR015424">
    <property type="entry name" value="PyrdxlP-dep_Trfase"/>
</dbReference>
<evidence type="ECO:0000256" key="8">
    <source>
        <dbReference type="ARBA" id="ARBA00078532"/>
    </source>
</evidence>
<keyword evidence="4 11" id="KW-0808">Transferase</keyword>
<dbReference type="InterPro" id="IPR015421">
    <property type="entry name" value="PyrdxlP-dep_Trfase_major"/>
</dbReference>
<dbReference type="Gene3D" id="3.40.640.10">
    <property type="entry name" value="Type I PLP-dependent aspartate aminotransferase-like (Major domain)"/>
    <property type="match status" value="1"/>
</dbReference>
<dbReference type="PANTHER" id="PTHR11751">
    <property type="entry name" value="ALANINE AMINOTRANSFERASE"/>
    <property type="match status" value="1"/>
</dbReference>
<dbReference type="Gene3D" id="3.90.1150.10">
    <property type="entry name" value="Aspartate Aminotransferase, domain 1"/>
    <property type="match status" value="1"/>
</dbReference>
<dbReference type="EMBL" id="LXFE01000632">
    <property type="protein sequence ID" value="OLL24769.1"/>
    <property type="molecule type" value="Genomic_DNA"/>
</dbReference>
<comment type="similarity">
    <text evidence="6">Belongs to the class-I pyridoxal-phosphate-dependent aminotransferase family. Alanine aminotransferase subfamily.</text>
</comment>
<dbReference type="GO" id="GO:0008483">
    <property type="term" value="F:transaminase activity"/>
    <property type="evidence" value="ECO:0007669"/>
    <property type="project" value="UniProtKB-KW"/>
</dbReference>
<gene>
    <name evidence="11" type="ORF">NEOLI_003386</name>
</gene>
<dbReference type="InterPro" id="IPR015422">
    <property type="entry name" value="PyrdxlP-dep_Trfase_small"/>
</dbReference>